<proteinExistence type="predicted"/>
<feature type="region of interest" description="Disordered" evidence="1">
    <location>
        <begin position="149"/>
        <end position="260"/>
    </location>
</feature>
<feature type="compositionally biased region" description="Basic and acidic residues" evidence="1">
    <location>
        <begin position="149"/>
        <end position="164"/>
    </location>
</feature>
<feature type="compositionally biased region" description="Low complexity" evidence="1">
    <location>
        <begin position="509"/>
        <end position="539"/>
    </location>
</feature>
<evidence type="ECO:0000313" key="3">
    <source>
        <dbReference type="Proteomes" id="UP001642540"/>
    </source>
</evidence>
<keyword evidence="3" id="KW-1185">Reference proteome</keyword>
<feature type="region of interest" description="Disordered" evidence="1">
    <location>
        <begin position="286"/>
        <end position="340"/>
    </location>
</feature>
<sequence length="1276" mass="136904">MEQATTGKAPPSIAINSGGGIQLINMNAVQRGAVGATVVPSPGSAQKGTVVGSPGPPGNAVGVGPRMISITPQMLASRPGQPVDEQSDSGSVNPSDELNTSSGQSCSPASITGVSCDLIAVNYDECEKGKIKDDDNGSENGFVKASDIHVEGNNRSNESQHGDENDLSLSTTPDGNSIAVSWPPKVVTERSVDSRCLNKSHPNSPSFHPEQSKTDCDENENNDCKLGSLGSNVQDNSKPSSSMPDEIGSSPIKDTSKLEQVDVIDVRERLSVIQGAQELVRVRVGSGKNGSSHKEESDLCVNESEVPIPINASNESEKVDSCQSEKSSNSKFFSIDSKDQQSQNCVQIEKMNLDVKLPLSCDNSEKSVLTVTSVKDQVAEAASVLNQESEPPPLVHDDKDSSAGNNNALTRGDSSSSVDPVESVDDVNLDMFADPLDAPVSEKSDDSKSKDANSTEENEESRPKLMDMNLADYMYMDFEDDDGGNNSWNQTRPSTVQHYSSSQQPLSQPKVSTSAAPSSSVASVSTEVPVTSSSNSGSSTWAVPRTAPQALEAPPSCAFQLYTVGQGQQGIRMQTANQAQIAARIPMGNEAFQQHIQSDPSKYPRPTYSAPTTVSASHSSRANITNPNTSFEYKANDSQSYFTTDPQLHSQFLQYTKNYPLPGVNKPEAVQHLSPGAMPVSHHVPSQQDLHAKQFPSARPLMVPQHHPSTQISSRNPLVQPQQRQVYPNQQYHHAVHQQSLQSQSHPTNPSYRANMNGCDVSKQAYNMAHVRPAFQSRSASGGQGQPPNLNIRPAPMTGVYPSVNVPSSNLHHVSHIQPQRHQLPKDMSSCTYATSGVMQQPSLPYTFTGTASSVSHPTNSVASTYPLVTGNYGQPALTGRHQASLVNHTTRASTLPAYQPSTTSSVQSRGNQYSPGATPPGWSVPIVVSNNNNPLTSYSTNPNIRVSSQPASYQYSTQNLGARETTAFKPEVQTANRMPYTNTSSTMGAQQYRYPQSNYSSVNRPQVPQGPRMPSVITRYPSTGTQSACAKPDGGNAWNEINHYNSQQKQMMSSSMPSPQMLRNPHYIAQFRNPSSGIQQQDSSSVACQQSVIRPVSLNTSNLMSRSGTGANTQAMVGAQSGNISGNSQFYGNQQYQQMSSSASSSQQQPYYSNQASVIRAPQSSNSISSNSQVGSCSLAVKGVNHSGYHASSSGYSGDLTLQSFLSNPSAPFISPPSSSERSPSGYGNENMGWGGERPCRDGGVSTEDYPLSSCQYSDAMRRYNAVRNCLFFKD</sequence>
<feature type="region of interest" description="Disordered" evidence="1">
    <location>
        <begin position="384"/>
        <end position="421"/>
    </location>
</feature>
<feature type="compositionally biased region" description="Polar residues" evidence="1">
    <location>
        <begin position="229"/>
        <end position="243"/>
    </location>
</feature>
<feature type="compositionally biased region" description="Polar residues" evidence="1">
    <location>
        <begin position="321"/>
        <end position="332"/>
    </location>
</feature>
<gene>
    <name evidence="2" type="ORF">ODALV1_LOCUS11129</name>
</gene>
<feature type="compositionally biased region" description="Polar residues" evidence="1">
    <location>
        <begin position="167"/>
        <end position="179"/>
    </location>
</feature>
<feature type="compositionally biased region" description="Low complexity" evidence="1">
    <location>
        <begin position="1212"/>
        <end position="1226"/>
    </location>
</feature>
<feature type="region of interest" description="Disordered" evidence="1">
    <location>
        <begin position="75"/>
        <end position="108"/>
    </location>
</feature>
<dbReference type="EMBL" id="CAXLJM020000033">
    <property type="protein sequence ID" value="CAL8102371.1"/>
    <property type="molecule type" value="Genomic_DNA"/>
</dbReference>
<protein>
    <submittedName>
        <fullName evidence="2">Uncharacterized protein</fullName>
    </submittedName>
</protein>
<accession>A0ABP1QGB5</accession>
<evidence type="ECO:0000313" key="2">
    <source>
        <dbReference type="EMBL" id="CAL8102371.1"/>
    </source>
</evidence>
<feature type="region of interest" description="Disordered" evidence="1">
    <location>
        <begin position="1212"/>
        <end position="1243"/>
    </location>
</feature>
<comment type="caution">
    <text evidence="2">The sequence shown here is derived from an EMBL/GenBank/DDBJ whole genome shotgun (WGS) entry which is preliminary data.</text>
</comment>
<feature type="compositionally biased region" description="Basic and acidic residues" evidence="1">
    <location>
        <begin position="440"/>
        <end position="453"/>
    </location>
</feature>
<feature type="compositionally biased region" description="Polar residues" evidence="1">
    <location>
        <begin position="88"/>
        <end position="108"/>
    </location>
</feature>
<reference evidence="2 3" key="1">
    <citation type="submission" date="2024-08" db="EMBL/GenBank/DDBJ databases">
        <authorList>
            <person name="Cucini C."/>
            <person name="Frati F."/>
        </authorList>
    </citation>
    <scope>NUCLEOTIDE SEQUENCE [LARGE SCALE GENOMIC DNA]</scope>
</reference>
<feature type="region of interest" description="Disordered" evidence="1">
    <location>
        <begin position="436"/>
        <end position="542"/>
    </location>
</feature>
<feature type="compositionally biased region" description="Polar residues" evidence="1">
    <location>
        <begin position="900"/>
        <end position="916"/>
    </location>
</feature>
<feature type="compositionally biased region" description="Polar residues" evidence="1">
    <location>
        <begin position="609"/>
        <end position="629"/>
    </location>
</feature>
<dbReference type="Proteomes" id="UP001642540">
    <property type="component" value="Unassembled WGS sequence"/>
</dbReference>
<feature type="compositionally biased region" description="Polar residues" evidence="1">
    <location>
        <begin position="484"/>
        <end position="507"/>
    </location>
</feature>
<feature type="region of interest" description="Disordered" evidence="1">
    <location>
        <begin position="1136"/>
        <end position="1155"/>
    </location>
</feature>
<evidence type="ECO:0000256" key="1">
    <source>
        <dbReference type="SAM" id="MobiDB-lite"/>
    </source>
</evidence>
<organism evidence="2 3">
    <name type="scientific">Orchesella dallaii</name>
    <dbReference type="NCBI Taxonomy" id="48710"/>
    <lineage>
        <taxon>Eukaryota</taxon>
        <taxon>Metazoa</taxon>
        <taxon>Ecdysozoa</taxon>
        <taxon>Arthropoda</taxon>
        <taxon>Hexapoda</taxon>
        <taxon>Collembola</taxon>
        <taxon>Entomobryomorpha</taxon>
        <taxon>Entomobryoidea</taxon>
        <taxon>Orchesellidae</taxon>
        <taxon>Orchesellinae</taxon>
        <taxon>Orchesella</taxon>
    </lineage>
</organism>
<feature type="region of interest" description="Disordered" evidence="1">
    <location>
        <begin position="894"/>
        <end position="919"/>
    </location>
</feature>
<name>A0ABP1QGB5_9HEXA</name>
<feature type="region of interest" description="Disordered" evidence="1">
    <location>
        <begin position="597"/>
        <end position="629"/>
    </location>
</feature>